<dbReference type="EMBL" id="AB173514">
    <property type="protein sequence ID" value="BAE90576.1"/>
    <property type="molecule type" value="mRNA"/>
</dbReference>
<proteinExistence type="evidence at transcript level"/>
<protein>
    <submittedName>
        <fullName evidence="1">Macaca fascicularis brain cDNA clone: QflA-22914, similar to human chromosome 22 open reading frame 5 (C22orf5), mRNA, RefSeq: NM_012264.2</fullName>
    </submittedName>
</protein>
<evidence type="ECO:0000313" key="1">
    <source>
        <dbReference type="EMBL" id="BAE90576.1"/>
    </source>
</evidence>
<name>I7G7I8_MACFA</name>
<accession>I7G7I8</accession>
<sequence length="144" mass="15723">MASPAPTASVAPATTRRLSCSALMMSSRCGLWWQKCWCRSHGQAVPHLQPHHQARRQLAQHSRHHLFIGPETLTCHFQRTRGQPGSPMGLQEYLYTAQPALPGRGLRTLGARLMPLLPILCWGHAGTSRAQAPMLVCGPAAAAF</sequence>
<reference evidence="1" key="1">
    <citation type="journal article" date="2007" name="PLoS Biol.">
        <title>Rate of evolution in brain-expressed genes in humans and other primates.</title>
        <authorList>
            <person name="Wang H.-Y."/>
            <person name="Chien H.-C."/>
            <person name="Osada N."/>
            <person name="Hashimoto K."/>
            <person name="Sugano S."/>
            <person name="Gojobori T."/>
            <person name="Chou C.-K."/>
            <person name="Tsai S.-F."/>
            <person name="Wu C.-I."/>
            <person name="Shen C.-K.J."/>
        </authorList>
    </citation>
    <scope>NUCLEOTIDE SEQUENCE</scope>
</reference>
<dbReference type="AlphaFoldDB" id="I7G7I8"/>
<organism evidence="1">
    <name type="scientific">Macaca fascicularis</name>
    <name type="common">Crab-eating macaque</name>
    <name type="synonym">Cynomolgus monkey</name>
    <dbReference type="NCBI Taxonomy" id="9541"/>
    <lineage>
        <taxon>Eukaryota</taxon>
        <taxon>Metazoa</taxon>
        <taxon>Chordata</taxon>
        <taxon>Craniata</taxon>
        <taxon>Vertebrata</taxon>
        <taxon>Euteleostomi</taxon>
        <taxon>Mammalia</taxon>
        <taxon>Eutheria</taxon>
        <taxon>Euarchontoglires</taxon>
        <taxon>Primates</taxon>
        <taxon>Haplorrhini</taxon>
        <taxon>Catarrhini</taxon>
        <taxon>Cercopithecidae</taxon>
        <taxon>Cercopithecinae</taxon>
        <taxon>Macaca</taxon>
    </lineage>
</organism>